<feature type="transmembrane region" description="Helical" evidence="5">
    <location>
        <begin position="361"/>
        <end position="382"/>
    </location>
</feature>
<feature type="transmembrane region" description="Helical" evidence="5">
    <location>
        <begin position="313"/>
        <end position="340"/>
    </location>
</feature>
<feature type="transmembrane region" description="Helical" evidence="5">
    <location>
        <begin position="215"/>
        <end position="236"/>
    </location>
</feature>
<dbReference type="Proteomes" id="UP000652681">
    <property type="component" value="Unassembled WGS sequence"/>
</dbReference>
<keyword evidence="2 5" id="KW-0812">Transmembrane</keyword>
<feature type="transmembrane region" description="Helical" evidence="5">
    <location>
        <begin position="14"/>
        <end position="33"/>
    </location>
</feature>
<name>A0A8J6PFF2_9FLAO</name>
<proteinExistence type="predicted"/>
<comment type="caution">
    <text evidence="6">The sequence shown here is derived from an EMBL/GenBank/DDBJ whole genome shotgun (WGS) entry which is preliminary data.</text>
</comment>
<feature type="transmembrane region" description="Helical" evidence="5">
    <location>
        <begin position="175"/>
        <end position="195"/>
    </location>
</feature>
<dbReference type="PIRSF" id="PIRSF006060">
    <property type="entry name" value="AA_transporter"/>
    <property type="match status" value="1"/>
</dbReference>
<protein>
    <submittedName>
        <fullName evidence="6">Amino acid permease</fullName>
    </submittedName>
</protein>
<dbReference type="RefSeq" id="WP_216714602.1">
    <property type="nucleotide sequence ID" value="NZ_JACVEL010000011.1"/>
</dbReference>
<reference evidence="6" key="1">
    <citation type="submission" date="2020-09" db="EMBL/GenBank/DDBJ databases">
        <title>Taishania pollutisoli gen. nov., sp. nov., Isolated from Tetrabromobisphenol A-Contaminated Soil.</title>
        <authorList>
            <person name="Chen Q."/>
        </authorList>
    </citation>
    <scope>NUCLEOTIDE SEQUENCE</scope>
    <source>
        <strain evidence="6">CZZ-1</strain>
    </source>
</reference>
<feature type="transmembrane region" description="Helical" evidence="5">
    <location>
        <begin position="421"/>
        <end position="443"/>
    </location>
</feature>
<feature type="transmembrane region" description="Helical" evidence="5">
    <location>
        <begin position="95"/>
        <end position="120"/>
    </location>
</feature>
<dbReference type="EMBL" id="JACVEL010000011">
    <property type="protein sequence ID" value="MBC9813513.1"/>
    <property type="molecule type" value="Genomic_DNA"/>
</dbReference>
<sequence length="489" mass="53749">MSKDTSHNELSRTFGLKMAIVIVISAIIGSGVFKKVAPMAELLHAPWLVILAWLVAGIFILFGVFCIAELSALFPHSGGPFNWLEKIYGKLISFLYGWACFTVVQTAAISSIAFVFAGALNTFIPLPRLPEQYETLSVFGLYPFANFGAKMVACLSIITLTLVNIKGTKKGGHLSLLFTFLILISILIVIVGAFGSDTGSIATFENYASGYPAGGFTFFAFISAMVLAIRSAFWGYEGWLALGFIGEEIQHPHKNLPRALVIGISIVILVYLLINTAYLYVLPVDEMLADIRQDENTIAAVLVVDKLLGTGGAYIISAMILVSTFGCTNATILVSSRIYYAMAKKGLFFKKAAQTHTVNRTPHYALIYQCIWACLLVFSGSFETLTDLVIISAFIFNGLIVFGVIRLRIKLKDTPRPYKVPLYPFVPVVFVLFCIVLMVISFYESPLKSFIGLCLILSGLPFYYYWNKQQASQTEKKTVPASDASADEQ</sequence>
<dbReference type="GO" id="GO:0015179">
    <property type="term" value="F:L-amino acid transmembrane transporter activity"/>
    <property type="evidence" value="ECO:0007669"/>
    <property type="project" value="TreeGrafter"/>
</dbReference>
<dbReference type="GO" id="GO:0016020">
    <property type="term" value="C:membrane"/>
    <property type="evidence" value="ECO:0007669"/>
    <property type="project" value="UniProtKB-SubCell"/>
</dbReference>
<accession>A0A8J6PFF2</accession>
<dbReference type="PANTHER" id="PTHR11785:SF512">
    <property type="entry name" value="SOBREMESA, ISOFORM B"/>
    <property type="match status" value="1"/>
</dbReference>
<dbReference type="Pfam" id="PF13520">
    <property type="entry name" value="AA_permease_2"/>
    <property type="match status" value="1"/>
</dbReference>
<dbReference type="InterPro" id="IPR050598">
    <property type="entry name" value="AminoAcid_Transporter"/>
</dbReference>
<keyword evidence="3 5" id="KW-1133">Transmembrane helix</keyword>
<evidence type="ECO:0000256" key="5">
    <source>
        <dbReference type="SAM" id="Phobius"/>
    </source>
</evidence>
<keyword evidence="7" id="KW-1185">Reference proteome</keyword>
<evidence type="ECO:0000313" key="7">
    <source>
        <dbReference type="Proteomes" id="UP000652681"/>
    </source>
</evidence>
<dbReference type="AlphaFoldDB" id="A0A8J6PFF2"/>
<feature type="transmembrane region" description="Helical" evidence="5">
    <location>
        <begin position="449"/>
        <end position="466"/>
    </location>
</feature>
<dbReference type="InterPro" id="IPR002293">
    <property type="entry name" value="AA/rel_permease1"/>
</dbReference>
<feature type="transmembrane region" description="Helical" evidence="5">
    <location>
        <begin position="140"/>
        <end position="163"/>
    </location>
</feature>
<feature type="transmembrane region" description="Helical" evidence="5">
    <location>
        <begin position="388"/>
        <end position="409"/>
    </location>
</feature>
<dbReference type="Gene3D" id="1.20.1740.10">
    <property type="entry name" value="Amino acid/polyamine transporter I"/>
    <property type="match status" value="1"/>
</dbReference>
<dbReference type="PANTHER" id="PTHR11785">
    <property type="entry name" value="AMINO ACID TRANSPORTER"/>
    <property type="match status" value="1"/>
</dbReference>
<evidence type="ECO:0000256" key="3">
    <source>
        <dbReference type="ARBA" id="ARBA00022989"/>
    </source>
</evidence>
<keyword evidence="4 5" id="KW-0472">Membrane</keyword>
<evidence type="ECO:0000256" key="2">
    <source>
        <dbReference type="ARBA" id="ARBA00022692"/>
    </source>
</evidence>
<evidence type="ECO:0000256" key="4">
    <source>
        <dbReference type="ARBA" id="ARBA00023136"/>
    </source>
</evidence>
<evidence type="ECO:0000256" key="1">
    <source>
        <dbReference type="ARBA" id="ARBA00004141"/>
    </source>
</evidence>
<gene>
    <name evidence="6" type="ORF">H9Y05_13640</name>
</gene>
<feature type="transmembrane region" description="Helical" evidence="5">
    <location>
        <begin position="45"/>
        <end position="74"/>
    </location>
</feature>
<feature type="transmembrane region" description="Helical" evidence="5">
    <location>
        <begin position="256"/>
        <end position="281"/>
    </location>
</feature>
<comment type="subcellular location">
    <subcellularLocation>
        <location evidence="1">Membrane</location>
        <topology evidence="1">Multi-pass membrane protein</topology>
    </subcellularLocation>
</comment>
<organism evidence="6 7">
    <name type="scientific">Taishania pollutisoli</name>
    <dbReference type="NCBI Taxonomy" id="2766479"/>
    <lineage>
        <taxon>Bacteria</taxon>
        <taxon>Pseudomonadati</taxon>
        <taxon>Bacteroidota</taxon>
        <taxon>Flavobacteriia</taxon>
        <taxon>Flavobacteriales</taxon>
        <taxon>Crocinitomicaceae</taxon>
        <taxon>Taishania</taxon>
    </lineage>
</organism>
<evidence type="ECO:0000313" key="6">
    <source>
        <dbReference type="EMBL" id="MBC9813513.1"/>
    </source>
</evidence>